<dbReference type="PANTHER" id="PTHR19211">
    <property type="entry name" value="ATP-BINDING TRANSPORT PROTEIN-RELATED"/>
    <property type="match status" value="1"/>
</dbReference>
<dbReference type="InterPro" id="IPR003593">
    <property type="entry name" value="AAA+_ATPase"/>
</dbReference>
<dbReference type="GO" id="GO:0005524">
    <property type="term" value="F:ATP binding"/>
    <property type="evidence" value="ECO:0007669"/>
    <property type="project" value="UniProtKB-KW"/>
</dbReference>
<dbReference type="PROSITE" id="PS50893">
    <property type="entry name" value="ABC_TRANSPORTER_2"/>
    <property type="match status" value="1"/>
</dbReference>
<sequence>MSQITLNHITAQYDGNADVVFEDCSVVFPQGWTALLGDNGIGKTTLASIATGDLTPEQGNVSNANLRAAWIQQDASCAPANIEDFGADWSSATIRMRDTLGIGDDWPYRWETLSGGERKRLQVACALALEPEVLVADEPTNHLDQPTRDAVIAALRQYRGIGIVITHDVAVINELAQRSYLLHRIHTNAGNKTAVDLFEGTWEVIHHELEQRNATATTQLKLAKAETRRLHAERQKRIEKTNQAAAASMRTPDRKDHDACKRKKFAKGGLDAGVSRNVARLEGRINQAAQATTGITTEAKRRTGAVQFDVEPSSRRELMHLEPGIIDFATAQWSAADGQVTQYAATLDGTTLNLDRSGEADTAFAAVTIPRISVGPRDRLIITGPNGAGKSTLLKALVTTLDQSIPTLVVTQHTADAHALLQQLDELNAEQRQQAIGYFVAQNGKAQALLDESALSPGECRKLQLALGLVAGPQLLILDEPTNHLDLSSKQAMVTMLQAYPCAMVLVTHDQLLLDAFTEE</sequence>
<keyword evidence="7" id="KW-1185">Reference proteome</keyword>
<dbReference type="AlphaFoldDB" id="A0A430FTF8"/>
<dbReference type="EMBL" id="QXGM01000001">
    <property type="protein sequence ID" value="RSX56160.1"/>
    <property type="molecule type" value="Genomic_DNA"/>
</dbReference>
<evidence type="ECO:0000259" key="5">
    <source>
        <dbReference type="PROSITE" id="PS50893"/>
    </source>
</evidence>
<evidence type="ECO:0000256" key="2">
    <source>
        <dbReference type="ARBA" id="ARBA00022741"/>
    </source>
</evidence>
<dbReference type="InterPro" id="IPR017871">
    <property type="entry name" value="ABC_transporter-like_CS"/>
</dbReference>
<feature type="region of interest" description="Disordered" evidence="4">
    <location>
        <begin position="240"/>
        <end position="259"/>
    </location>
</feature>
<comment type="caution">
    <text evidence="6">The sequence shown here is derived from an EMBL/GenBank/DDBJ whole genome shotgun (WGS) entry which is preliminary data.</text>
</comment>
<organism evidence="6 7">
    <name type="scientific">Bifidobacterium dolichotidis</name>
    <dbReference type="NCBI Taxonomy" id="2306976"/>
    <lineage>
        <taxon>Bacteria</taxon>
        <taxon>Bacillati</taxon>
        <taxon>Actinomycetota</taxon>
        <taxon>Actinomycetes</taxon>
        <taxon>Bifidobacteriales</taxon>
        <taxon>Bifidobacteriaceae</taxon>
        <taxon>Bifidobacterium</taxon>
    </lineage>
</organism>
<evidence type="ECO:0000313" key="6">
    <source>
        <dbReference type="EMBL" id="RSX56160.1"/>
    </source>
</evidence>
<dbReference type="InterPro" id="IPR003439">
    <property type="entry name" value="ABC_transporter-like_ATP-bd"/>
</dbReference>
<evidence type="ECO:0000256" key="4">
    <source>
        <dbReference type="SAM" id="MobiDB-lite"/>
    </source>
</evidence>
<keyword evidence="3 6" id="KW-0067">ATP-binding</keyword>
<dbReference type="PROSITE" id="PS00211">
    <property type="entry name" value="ABC_TRANSPORTER_1"/>
    <property type="match status" value="1"/>
</dbReference>
<reference evidence="6 7" key="1">
    <citation type="submission" date="2018-09" db="EMBL/GenBank/DDBJ databases">
        <title>Characterization of the phylogenetic diversity of five novel species belonging to the genus Bifidobacterium.</title>
        <authorList>
            <person name="Lugli G.A."/>
            <person name="Duranti S."/>
            <person name="Milani C."/>
        </authorList>
    </citation>
    <scope>NUCLEOTIDE SEQUENCE [LARGE SCALE GENOMIC DNA]</scope>
    <source>
        <strain evidence="6 7">2036B</strain>
    </source>
</reference>
<evidence type="ECO:0000256" key="3">
    <source>
        <dbReference type="ARBA" id="ARBA00022840"/>
    </source>
</evidence>
<accession>A0A430FTF8</accession>
<dbReference type="Pfam" id="PF00005">
    <property type="entry name" value="ABC_tran"/>
    <property type="match status" value="2"/>
</dbReference>
<keyword evidence="1" id="KW-0677">Repeat</keyword>
<protein>
    <submittedName>
        <fullName evidence="6">ABC transporter, ATP-binding protein</fullName>
    </submittedName>
</protein>
<dbReference type="SUPFAM" id="SSF52540">
    <property type="entry name" value="P-loop containing nucleoside triphosphate hydrolases"/>
    <property type="match status" value="2"/>
</dbReference>
<dbReference type="SMART" id="SM00382">
    <property type="entry name" value="AAA"/>
    <property type="match status" value="2"/>
</dbReference>
<name>A0A430FTF8_9BIFI</name>
<dbReference type="InterPro" id="IPR027417">
    <property type="entry name" value="P-loop_NTPase"/>
</dbReference>
<keyword evidence="2" id="KW-0547">Nucleotide-binding</keyword>
<evidence type="ECO:0000313" key="7">
    <source>
        <dbReference type="Proteomes" id="UP000287609"/>
    </source>
</evidence>
<gene>
    <name evidence="6" type="ORF">D2E26_0723</name>
</gene>
<dbReference type="InterPro" id="IPR050611">
    <property type="entry name" value="ABCF"/>
</dbReference>
<proteinExistence type="predicted"/>
<dbReference type="Gene3D" id="3.40.50.300">
    <property type="entry name" value="P-loop containing nucleotide triphosphate hydrolases"/>
    <property type="match status" value="2"/>
</dbReference>
<feature type="domain" description="ABC transporter" evidence="5">
    <location>
        <begin position="4"/>
        <end position="209"/>
    </location>
</feature>
<dbReference type="GO" id="GO:0016887">
    <property type="term" value="F:ATP hydrolysis activity"/>
    <property type="evidence" value="ECO:0007669"/>
    <property type="project" value="InterPro"/>
</dbReference>
<evidence type="ECO:0000256" key="1">
    <source>
        <dbReference type="ARBA" id="ARBA00022737"/>
    </source>
</evidence>
<dbReference type="CDD" id="cd03221">
    <property type="entry name" value="ABCF_EF-3"/>
    <property type="match status" value="1"/>
</dbReference>
<dbReference type="Proteomes" id="UP000287609">
    <property type="component" value="Unassembled WGS sequence"/>
</dbReference>